<sequence length="83" mass="9688">VHPVTDHPSVTLHQILPGISDYLLAHDVDSGYPIDLSLQFFNKQRYIPIVLVFTSEQLNRSIHRIESELFVWPPWPPSWRSHC</sequence>
<name>A0AAV5TCL7_9BILA</name>
<protein>
    <submittedName>
        <fullName evidence="1">Uncharacterized protein</fullName>
    </submittedName>
</protein>
<feature type="non-terminal residue" evidence="1">
    <location>
        <position position="83"/>
    </location>
</feature>
<keyword evidence="2" id="KW-1185">Reference proteome</keyword>
<gene>
    <name evidence="1" type="ORF">PENTCL1PPCAC_12340</name>
</gene>
<accession>A0AAV5TCL7</accession>
<evidence type="ECO:0000313" key="2">
    <source>
        <dbReference type="Proteomes" id="UP001432027"/>
    </source>
</evidence>
<dbReference type="Proteomes" id="UP001432027">
    <property type="component" value="Unassembled WGS sequence"/>
</dbReference>
<dbReference type="AlphaFoldDB" id="A0AAV5TCL7"/>
<proteinExistence type="predicted"/>
<comment type="caution">
    <text evidence="1">The sequence shown here is derived from an EMBL/GenBank/DDBJ whole genome shotgun (WGS) entry which is preliminary data.</text>
</comment>
<reference evidence="1" key="1">
    <citation type="submission" date="2023-10" db="EMBL/GenBank/DDBJ databases">
        <title>Genome assembly of Pristionchus species.</title>
        <authorList>
            <person name="Yoshida K."/>
            <person name="Sommer R.J."/>
        </authorList>
    </citation>
    <scope>NUCLEOTIDE SEQUENCE</scope>
    <source>
        <strain evidence="1">RS0144</strain>
    </source>
</reference>
<feature type="non-terminal residue" evidence="1">
    <location>
        <position position="1"/>
    </location>
</feature>
<evidence type="ECO:0000313" key="1">
    <source>
        <dbReference type="EMBL" id="GMS90165.1"/>
    </source>
</evidence>
<organism evidence="1 2">
    <name type="scientific">Pristionchus entomophagus</name>
    <dbReference type="NCBI Taxonomy" id="358040"/>
    <lineage>
        <taxon>Eukaryota</taxon>
        <taxon>Metazoa</taxon>
        <taxon>Ecdysozoa</taxon>
        <taxon>Nematoda</taxon>
        <taxon>Chromadorea</taxon>
        <taxon>Rhabditida</taxon>
        <taxon>Rhabditina</taxon>
        <taxon>Diplogasteromorpha</taxon>
        <taxon>Diplogasteroidea</taxon>
        <taxon>Neodiplogasteridae</taxon>
        <taxon>Pristionchus</taxon>
    </lineage>
</organism>
<dbReference type="EMBL" id="BTSX01000003">
    <property type="protein sequence ID" value="GMS90165.1"/>
    <property type="molecule type" value="Genomic_DNA"/>
</dbReference>